<name>A0ABZ0Y478_9BURK</name>
<dbReference type="Proteomes" id="UP001326110">
    <property type="component" value="Chromosome"/>
</dbReference>
<reference evidence="1 2" key="1">
    <citation type="submission" date="2023-11" db="EMBL/GenBank/DDBJ databases">
        <title>MicrobeMod: A computational toolkit for identifying prokaryotic methylation and restriction-modification with nanopore sequencing.</title>
        <authorList>
            <person name="Crits-Christoph A."/>
            <person name="Kang S.C."/>
            <person name="Lee H."/>
            <person name="Ostrov N."/>
        </authorList>
    </citation>
    <scope>NUCLEOTIDE SEQUENCE [LARGE SCALE GENOMIC DNA]</scope>
    <source>
        <strain evidence="1 2">ATCC 25935</strain>
    </source>
</reference>
<sequence length="195" mass="20417">MNSPSNNQPRPAAVEQGALPALPEWAYRDDLGGLVPSEIRTALNEHARAAWNMGLDTGLLHAPAVTDTDLPELRDHLATAKVMDRSITLSPAAADALYLAATTPPTEAKSVTTAPQVAGYIEPQEIPCIGQCRTTLWATKQSPGAMAVYLPAPAAPATTDVCAEMRALCSSCGGTGDVTRIDGEWLGYCNCGSAK</sequence>
<gene>
    <name evidence="1" type="ORF">SR858_11140</name>
</gene>
<dbReference type="RefSeq" id="WP_019920859.1">
    <property type="nucleotide sequence ID" value="NZ_CP140152.1"/>
</dbReference>
<evidence type="ECO:0000313" key="2">
    <source>
        <dbReference type="Proteomes" id="UP001326110"/>
    </source>
</evidence>
<accession>A0ABZ0Y478</accession>
<protein>
    <submittedName>
        <fullName evidence="1">Uncharacterized protein</fullName>
    </submittedName>
</protein>
<dbReference type="GeneID" id="43162690"/>
<evidence type="ECO:0000313" key="1">
    <source>
        <dbReference type="EMBL" id="WQH06852.1"/>
    </source>
</evidence>
<proteinExistence type="predicted"/>
<organism evidence="1 2">
    <name type="scientific">Duganella zoogloeoides</name>
    <dbReference type="NCBI Taxonomy" id="75659"/>
    <lineage>
        <taxon>Bacteria</taxon>
        <taxon>Pseudomonadati</taxon>
        <taxon>Pseudomonadota</taxon>
        <taxon>Betaproteobacteria</taxon>
        <taxon>Burkholderiales</taxon>
        <taxon>Oxalobacteraceae</taxon>
        <taxon>Telluria group</taxon>
        <taxon>Duganella</taxon>
    </lineage>
</organism>
<dbReference type="EMBL" id="CP140152">
    <property type="protein sequence ID" value="WQH06852.1"/>
    <property type="molecule type" value="Genomic_DNA"/>
</dbReference>
<keyword evidence="2" id="KW-1185">Reference proteome</keyword>